<feature type="non-terminal residue" evidence="1">
    <location>
        <position position="152"/>
    </location>
</feature>
<accession>A0A0F3GV72</accession>
<dbReference type="InterPro" id="IPR021803">
    <property type="entry name" value="DUF3373"/>
</dbReference>
<dbReference type="EMBL" id="LACI01000855">
    <property type="protein sequence ID" value="KJU85791.1"/>
    <property type="molecule type" value="Genomic_DNA"/>
</dbReference>
<organism evidence="1 2">
    <name type="scientific">Candidatus Magnetobacterium bavaricum</name>
    <dbReference type="NCBI Taxonomy" id="29290"/>
    <lineage>
        <taxon>Bacteria</taxon>
        <taxon>Pseudomonadati</taxon>
        <taxon>Nitrospirota</taxon>
        <taxon>Thermodesulfovibrionia</taxon>
        <taxon>Thermodesulfovibrionales</taxon>
        <taxon>Candidatus Magnetobacteriaceae</taxon>
        <taxon>Candidatus Magnetobacterium</taxon>
    </lineage>
</organism>
<proteinExistence type="predicted"/>
<comment type="caution">
    <text evidence="1">The sequence shown here is derived from an EMBL/GenBank/DDBJ whole genome shotgun (WGS) entry which is preliminary data.</text>
</comment>
<evidence type="ECO:0008006" key="3">
    <source>
        <dbReference type="Google" id="ProtNLM"/>
    </source>
</evidence>
<evidence type="ECO:0000313" key="1">
    <source>
        <dbReference type="EMBL" id="KJU85791.1"/>
    </source>
</evidence>
<dbReference type="PATRIC" id="fig|29290.4.peg.2678"/>
<sequence length="152" mass="16708">MPGYIVDWAFDGATVGYMPEIDLLPGAQAKICYGKGFDSGFQANGGLKDTNLLGLHAVPYDNDNLRFDMLWLRAFNIFARAETISSNTNLGDVDQFGILVMKKFEDSGNGDLHLFAGTALSLTHPNENTYNGYGLLWDSGTERKNRTGALLY</sequence>
<name>A0A0F3GV72_9BACT</name>
<dbReference type="AlphaFoldDB" id="A0A0F3GV72"/>
<reference evidence="1 2" key="1">
    <citation type="submission" date="2015-02" db="EMBL/GenBank/DDBJ databases">
        <title>Single-cell genomics of uncultivated deep-branching MTB reveals a conserved set of magnetosome genes.</title>
        <authorList>
            <person name="Kolinko S."/>
            <person name="Richter M."/>
            <person name="Glockner F.O."/>
            <person name="Brachmann A."/>
            <person name="Schuler D."/>
        </authorList>
    </citation>
    <scope>NUCLEOTIDE SEQUENCE [LARGE SCALE GENOMIC DNA]</scope>
    <source>
        <strain evidence="1">TM-1</strain>
    </source>
</reference>
<dbReference type="Pfam" id="PF11853">
    <property type="entry name" value="DUF3373"/>
    <property type="match status" value="1"/>
</dbReference>
<keyword evidence="2" id="KW-1185">Reference proteome</keyword>
<dbReference type="Proteomes" id="UP000033423">
    <property type="component" value="Unassembled WGS sequence"/>
</dbReference>
<gene>
    <name evidence="1" type="ORF">MBAV_002015</name>
</gene>
<protein>
    <recommendedName>
        <fullName evidence="3">Alginate export domain-containing protein</fullName>
    </recommendedName>
</protein>
<evidence type="ECO:0000313" key="2">
    <source>
        <dbReference type="Proteomes" id="UP000033423"/>
    </source>
</evidence>